<sequence length="86" mass="9749">MGVAACATDVSFCTTRRRLEPRKQPDKRSQPIRDRQPHPVQRERRRRRPPGCAHAHPGGRPQRSEPESYFLSLPPLSLSPPGPMDS</sequence>
<protein>
    <submittedName>
        <fullName evidence="2">Uncharacterized protein</fullName>
    </submittedName>
</protein>
<organism evidence="2 3">
    <name type="scientific">Streptomyces lunaelactis</name>
    <dbReference type="NCBI Taxonomy" id="1535768"/>
    <lineage>
        <taxon>Bacteria</taxon>
        <taxon>Bacillati</taxon>
        <taxon>Actinomycetota</taxon>
        <taxon>Actinomycetes</taxon>
        <taxon>Kitasatosporales</taxon>
        <taxon>Streptomycetaceae</taxon>
        <taxon>Streptomyces</taxon>
    </lineage>
</organism>
<evidence type="ECO:0000313" key="3">
    <source>
        <dbReference type="Proteomes" id="UP000244201"/>
    </source>
</evidence>
<dbReference type="KEGG" id="slk:SLUN_15120"/>
<feature type="compositionally biased region" description="Basic and acidic residues" evidence="1">
    <location>
        <begin position="17"/>
        <end position="42"/>
    </location>
</feature>
<reference evidence="2 3" key="1">
    <citation type="submission" date="2018-01" db="EMBL/GenBank/DDBJ databases">
        <title>Complete genome sequence of Streptomyces lunaelactis MM109T, a Ferroverdin A producer isolated from cave moonmilk deposits.</title>
        <authorList>
            <person name="Naome A."/>
            <person name="Martinet L."/>
            <person name="Maciejewska M."/>
            <person name="Anderssen S."/>
            <person name="Adam D."/>
            <person name="Tenconi E."/>
            <person name="Deflandre B."/>
            <person name="Arguelles-Arias A."/>
            <person name="Calusinska M."/>
            <person name="Copieters W."/>
            <person name="Karim L."/>
            <person name="Hanikenne M."/>
            <person name="Baurain D."/>
            <person name="van Wezel G."/>
            <person name="Smargiasso N."/>
            <person name="de Pauw E."/>
            <person name="Delfosse P."/>
            <person name="Rigali S."/>
        </authorList>
    </citation>
    <scope>NUCLEOTIDE SEQUENCE [LARGE SCALE GENOMIC DNA]</scope>
    <source>
        <strain evidence="2 3">MM109</strain>
    </source>
</reference>
<accession>A0A2R4TEA3</accession>
<evidence type="ECO:0000256" key="1">
    <source>
        <dbReference type="SAM" id="MobiDB-lite"/>
    </source>
</evidence>
<proteinExistence type="predicted"/>
<evidence type="ECO:0000313" key="2">
    <source>
        <dbReference type="EMBL" id="AVZ77468.1"/>
    </source>
</evidence>
<gene>
    <name evidence="2" type="ORF">SLUN_15120</name>
</gene>
<dbReference type="AlphaFoldDB" id="A0A2R4TEA3"/>
<dbReference type="Proteomes" id="UP000244201">
    <property type="component" value="Chromosome"/>
</dbReference>
<feature type="region of interest" description="Disordered" evidence="1">
    <location>
        <begin position="17"/>
        <end position="86"/>
    </location>
</feature>
<feature type="compositionally biased region" description="Pro residues" evidence="1">
    <location>
        <begin position="77"/>
        <end position="86"/>
    </location>
</feature>
<keyword evidence="3" id="KW-1185">Reference proteome</keyword>
<name>A0A2R4TEA3_9ACTN</name>
<dbReference type="EMBL" id="CP026304">
    <property type="protein sequence ID" value="AVZ77468.1"/>
    <property type="molecule type" value="Genomic_DNA"/>
</dbReference>